<protein>
    <recommendedName>
        <fullName evidence="3">Glycosyl transferase family 28 C-terminal domain-containing protein</fullName>
    </recommendedName>
</protein>
<evidence type="ECO:0000313" key="1">
    <source>
        <dbReference type="EMBL" id="CAG9166431.1"/>
    </source>
</evidence>
<dbReference type="SUPFAM" id="SSF53756">
    <property type="entry name" value="UDP-Glycosyltransferase/glycogen phosphorylase"/>
    <property type="match status" value="1"/>
</dbReference>
<name>A0ABN7Y146_9BURK</name>
<evidence type="ECO:0008006" key="3">
    <source>
        <dbReference type="Google" id="ProtNLM"/>
    </source>
</evidence>
<evidence type="ECO:0000313" key="2">
    <source>
        <dbReference type="Proteomes" id="UP000706525"/>
    </source>
</evidence>
<reference evidence="1 2" key="1">
    <citation type="submission" date="2021-08" db="EMBL/GenBank/DDBJ databases">
        <authorList>
            <person name="Peeters C."/>
        </authorList>
    </citation>
    <scope>NUCLEOTIDE SEQUENCE [LARGE SCALE GENOMIC DNA]</scope>
    <source>
        <strain evidence="1 2">LMG 32289</strain>
    </source>
</reference>
<sequence length="360" mass="40023">MRDLTHARRLLGLNTYRIVAAPMPPPLASPTEHTGPPESYLDILALQGAADPDSLSAIIYAWQDLLDLGRFDLLLAESAPFAVLAASLMDLPHMALGTGFTLPPAQTPFPFFRQETVQSRSRRGRTETVILHALNVLANARGQPQFRYTYEIFRSAARYLITWPELDHYGPRERDNFLGPLHTSQSAKGDMAIDWPSGNGRVVGYLQPDYPQLAMLLSTLTRSGLSSIVAIPGGDRWAREYASSTLRIPTARVQLDRLLIDADFVICHGSHNLAAESLLHGKPLMMLPQQIEQAMLAKRIQSSQFGAYLSPTETRRIPELVQHMRKDYSREANEAFALAKRSYVPSETAQIISTIASTMM</sequence>
<dbReference type="Gene3D" id="3.40.50.2000">
    <property type="entry name" value="Glycogen Phosphorylase B"/>
    <property type="match status" value="2"/>
</dbReference>
<proteinExistence type="predicted"/>
<keyword evidence="2" id="KW-1185">Reference proteome</keyword>
<dbReference type="Proteomes" id="UP000706525">
    <property type="component" value="Unassembled WGS sequence"/>
</dbReference>
<accession>A0ABN7Y146</accession>
<gene>
    <name evidence="1" type="ORF">LMG32289_01012</name>
</gene>
<organism evidence="1 2">
    <name type="scientific">Cupriavidus pampae</name>
    <dbReference type="NCBI Taxonomy" id="659251"/>
    <lineage>
        <taxon>Bacteria</taxon>
        <taxon>Pseudomonadati</taxon>
        <taxon>Pseudomonadota</taxon>
        <taxon>Betaproteobacteria</taxon>
        <taxon>Burkholderiales</taxon>
        <taxon>Burkholderiaceae</taxon>
        <taxon>Cupriavidus</taxon>
    </lineage>
</organism>
<dbReference type="EMBL" id="CAJZAG010000002">
    <property type="protein sequence ID" value="CAG9166431.1"/>
    <property type="molecule type" value="Genomic_DNA"/>
</dbReference>
<comment type="caution">
    <text evidence="1">The sequence shown here is derived from an EMBL/GenBank/DDBJ whole genome shotgun (WGS) entry which is preliminary data.</text>
</comment>